<dbReference type="InterPro" id="IPR051016">
    <property type="entry name" value="Diverse_Substrate_AcTransf"/>
</dbReference>
<dbReference type="InterPro" id="IPR004518">
    <property type="entry name" value="MazG-like_dom"/>
</dbReference>
<dbReference type="InterPro" id="IPR011379">
    <property type="entry name" value="MazG-related_GP37"/>
</dbReference>
<feature type="domain" description="N-acetyltransferase" evidence="4">
    <location>
        <begin position="6"/>
        <end position="161"/>
    </location>
</feature>
<dbReference type="InterPro" id="IPR016181">
    <property type="entry name" value="Acyl_CoA_acyltransferase"/>
</dbReference>
<dbReference type="CDD" id="cd11541">
    <property type="entry name" value="NTP-PPase_u4"/>
    <property type="match status" value="1"/>
</dbReference>
<keyword evidence="2" id="KW-0808">Transferase</keyword>
<dbReference type="PANTHER" id="PTHR10545">
    <property type="entry name" value="DIAMINE N-ACETYLTRANSFERASE"/>
    <property type="match status" value="1"/>
</dbReference>
<proteinExistence type="inferred from homology"/>
<gene>
    <name evidence="5" type="ORF">IAB02_06095</name>
</gene>
<evidence type="ECO:0000256" key="1">
    <source>
        <dbReference type="ARBA" id="ARBA00008694"/>
    </source>
</evidence>
<dbReference type="Gene3D" id="3.40.630.30">
    <property type="match status" value="1"/>
</dbReference>
<reference evidence="5" key="2">
    <citation type="journal article" date="2021" name="PeerJ">
        <title>Extensive microbial diversity within the chicken gut microbiome revealed by metagenomics and culture.</title>
        <authorList>
            <person name="Gilroy R."/>
            <person name="Ravi A."/>
            <person name="Getino M."/>
            <person name="Pursley I."/>
            <person name="Horton D.L."/>
            <person name="Alikhan N.F."/>
            <person name="Baker D."/>
            <person name="Gharbi K."/>
            <person name="Hall N."/>
            <person name="Watson M."/>
            <person name="Adriaenssens E.M."/>
            <person name="Foster-Nyarko E."/>
            <person name="Jarju S."/>
            <person name="Secka A."/>
            <person name="Antonio M."/>
            <person name="Oren A."/>
            <person name="Chaudhuri R.R."/>
            <person name="La Ragione R."/>
            <person name="Hildebrand F."/>
            <person name="Pallen M.J."/>
        </authorList>
    </citation>
    <scope>NUCLEOTIDE SEQUENCE</scope>
    <source>
        <strain evidence="5">ChiHcec3-11533</strain>
    </source>
</reference>
<dbReference type="AlphaFoldDB" id="A0A9D1IBA6"/>
<dbReference type="PROSITE" id="PS51186">
    <property type="entry name" value="GNAT"/>
    <property type="match status" value="1"/>
</dbReference>
<organism evidence="5 6">
    <name type="scientific">Candidatus Pullichristensenella excrementigallinarum</name>
    <dbReference type="NCBI Taxonomy" id="2840907"/>
    <lineage>
        <taxon>Bacteria</taxon>
        <taxon>Bacillati</taxon>
        <taxon>Bacillota</taxon>
        <taxon>Clostridia</taxon>
        <taxon>Candidatus Pullichristensenella</taxon>
    </lineage>
</organism>
<comment type="caution">
    <text evidence="5">The sequence shown here is derived from an EMBL/GenBank/DDBJ whole genome shotgun (WGS) entry which is preliminary data.</text>
</comment>
<dbReference type="CDD" id="cd04301">
    <property type="entry name" value="NAT_SF"/>
    <property type="match status" value="1"/>
</dbReference>
<dbReference type="SUPFAM" id="SSF55729">
    <property type="entry name" value="Acyl-CoA N-acyltransferases (Nat)"/>
    <property type="match status" value="1"/>
</dbReference>
<dbReference type="PANTHER" id="PTHR10545:SF29">
    <property type="entry name" value="GH14572P-RELATED"/>
    <property type="match status" value="1"/>
</dbReference>
<evidence type="ECO:0000256" key="3">
    <source>
        <dbReference type="ARBA" id="ARBA00023315"/>
    </source>
</evidence>
<evidence type="ECO:0000259" key="4">
    <source>
        <dbReference type="PROSITE" id="PS51186"/>
    </source>
</evidence>
<evidence type="ECO:0000313" key="5">
    <source>
        <dbReference type="EMBL" id="HIU34118.1"/>
    </source>
</evidence>
<comment type="similarity">
    <text evidence="1">Belongs to the acetyltransferase family.</text>
</comment>
<dbReference type="Proteomes" id="UP000824072">
    <property type="component" value="Unassembled WGS sequence"/>
</dbReference>
<dbReference type="InterPro" id="IPR000182">
    <property type="entry name" value="GNAT_dom"/>
</dbReference>
<evidence type="ECO:0000313" key="6">
    <source>
        <dbReference type="Proteomes" id="UP000824072"/>
    </source>
</evidence>
<dbReference type="Pfam" id="PF00583">
    <property type="entry name" value="Acetyltransf_1"/>
    <property type="match status" value="1"/>
</dbReference>
<dbReference type="EMBL" id="DVMU01000135">
    <property type="protein sequence ID" value="HIU34118.1"/>
    <property type="molecule type" value="Genomic_DNA"/>
</dbReference>
<keyword evidence="3" id="KW-0012">Acyltransferase</keyword>
<dbReference type="GO" id="GO:0008080">
    <property type="term" value="F:N-acetyltransferase activity"/>
    <property type="evidence" value="ECO:0007669"/>
    <property type="project" value="UniProtKB-ARBA"/>
</dbReference>
<dbReference type="SUPFAM" id="SSF101386">
    <property type="entry name" value="all-alpha NTP pyrophosphatases"/>
    <property type="match status" value="1"/>
</dbReference>
<evidence type="ECO:0000256" key="2">
    <source>
        <dbReference type="ARBA" id="ARBA00022679"/>
    </source>
</evidence>
<protein>
    <submittedName>
        <fullName evidence="5">GNAT family N-acetyltransferase</fullName>
    </submittedName>
</protein>
<dbReference type="Pfam" id="PF03819">
    <property type="entry name" value="MazG"/>
    <property type="match status" value="1"/>
</dbReference>
<dbReference type="Gene3D" id="1.10.287.1080">
    <property type="entry name" value="MazG-like"/>
    <property type="match status" value="1"/>
</dbReference>
<sequence>MSENTQAFRIAQRQDVPLILRFIRELAKYEEMLPEVVATEELLEKWLFDRHAAEVLFSLEGEKEVGFALYFYNFSTFLGRAGIYLEDLFVLPEYRGRGHGKGLLRELARNARRRGLGRVEWWCLDWNRPSVEFYRSLGAQAMEDWTVYRLSGSALEDLAGEVSASPNEGLGRMLANEYQELAARTVNPDLNSRELLINGVMGLCGEAGEAIDLVKKHLAQGHALDREHLARELGDVAWYLAETATAIGYSLEDILSMNIEKLRARYPEGFRREKSLQRDPEDL</sequence>
<dbReference type="FunFam" id="3.40.630.30:FF:000064">
    <property type="entry name" value="GNAT family acetyltransferase"/>
    <property type="match status" value="1"/>
</dbReference>
<accession>A0A9D1IBA6</accession>
<reference evidence="5" key="1">
    <citation type="submission" date="2020-10" db="EMBL/GenBank/DDBJ databases">
        <authorList>
            <person name="Gilroy R."/>
        </authorList>
    </citation>
    <scope>NUCLEOTIDE SEQUENCE</scope>
    <source>
        <strain evidence="5">ChiHcec3-11533</strain>
    </source>
</reference>
<name>A0A9D1IBA6_9FIRM</name>